<sequence length="78" mass="8441">MCYIACFLPYEVLPGFMLRSVVGAAAANMMLVQWFRCAHLIGVLARRDGISPDHGVIGTTSRVGDLAGLRSGRHQHGD</sequence>
<evidence type="ECO:0000313" key="1">
    <source>
        <dbReference type="EMBL" id="PAQ12487.1"/>
    </source>
</evidence>
<gene>
    <name evidence="1" type="ORF">CIT26_00345</name>
</gene>
<dbReference type="Proteomes" id="UP000216442">
    <property type="component" value="Unassembled WGS sequence"/>
</dbReference>
<dbReference type="AlphaFoldDB" id="A0A271LXD1"/>
<dbReference type="EMBL" id="NPKJ01000003">
    <property type="protein sequence ID" value="PAQ12487.1"/>
    <property type="molecule type" value="Genomic_DNA"/>
</dbReference>
<keyword evidence="2" id="KW-1185">Reference proteome</keyword>
<proteinExistence type="predicted"/>
<name>A0A271LXD1_9HYPH</name>
<organism evidence="1 2">
    <name type="scientific">Mesorhizobium temperatum</name>
    <dbReference type="NCBI Taxonomy" id="241416"/>
    <lineage>
        <taxon>Bacteria</taxon>
        <taxon>Pseudomonadati</taxon>
        <taxon>Pseudomonadota</taxon>
        <taxon>Alphaproteobacteria</taxon>
        <taxon>Hyphomicrobiales</taxon>
        <taxon>Phyllobacteriaceae</taxon>
        <taxon>Mesorhizobium</taxon>
    </lineage>
</organism>
<evidence type="ECO:0000313" key="2">
    <source>
        <dbReference type="Proteomes" id="UP000216442"/>
    </source>
</evidence>
<reference evidence="1 2" key="1">
    <citation type="submission" date="2017-08" db="EMBL/GenBank/DDBJ databases">
        <title>Mesorhizobium wenxinae sp. nov., a novel rhizobial species isolated from root nodules of chickpea (Cicer arietinum L.).</title>
        <authorList>
            <person name="Zhang J."/>
        </authorList>
    </citation>
    <scope>NUCLEOTIDE SEQUENCE [LARGE SCALE GENOMIC DNA]</scope>
    <source>
        <strain evidence="1 2">SDW018</strain>
    </source>
</reference>
<comment type="caution">
    <text evidence="1">The sequence shown here is derived from an EMBL/GenBank/DDBJ whole genome shotgun (WGS) entry which is preliminary data.</text>
</comment>
<accession>A0A271LXD1</accession>
<protein>
    <submittedName>
        <fullName evidence="1">Uncharacterized protein</fullName>
    </submittedName>
</protein>